<comment type="caution">
    <text evidence="4">The sequence shown here is derived from an EMBL/GenBank/DDBJ whole genome shotgun (WGS) entry which is preliminary data.</text>
</comment>
<dbReference type="PROSITE" id="PS00061">
    <property type="entry name" value="ADH_SHORT"/>
    <property type="match status" value="1"/>
</dbReference>
<dbReference type="PANTHER" id="PTHR43976">
    <property type="entry name" value="SHORT CHAIN DEHYDROGENASE"/>
    <property type="match status" value="1"/>
</dbReference>
<dbReference type="Gene3D" id="3.40.50.720">
    <property type="entry name" value="NAD(P)-binding Rossmann-like Domain"/>
    <property type="match status" value="1"/>
</dbReference>
<dbReference type="SUPFAM" id="SSF51735">
    <property type="entry name" value="NAD(P)-binding Rossmann-fold domains"/>
    <property type="match status" value="1"/>
</dbReference>
<dbReference type="InterPro" id="IPR036291">
    <property type="entry name" value="NAD(P)-bd_dom_sf"/>
</dbReference>
<gene>
    <name evidence="4" type="ORF">NC998_27955</name>
</gene>
<dbReference type="Proteomes" id="UP001464891">
    <property type="component" value="Unassembled WGS sequence"/>
</dbReference>
<comment type="similarity">
    <text evidence="1 3">Belongs to the short-chain dehydrogenases/reductases (SDR) family.</text>
</comment>
<dbReference type="Pfam" id="PF00106">
    <property type="entry name" value="adh_short"/>
    <property type="match status" value="1"/>
</dbReference>
<evidence type="ECO:0000256" key="2">
    <source>
        <dbReference type="ARBA" id="ARBA00023002"/>
    </source>
</evidence>
<sequence length="275" mass="30210">MAKTILITGTSSGLGKATARLFAHEGWNVVATMRQPEKEQELVQLPNVFVTRLDVQDRVSITTAIEAAIARFGQIDVLVNNAGFGLFGLFEATPPEKVAEQFNVNVFGVMDATRAVLPHFRQNKAGLILNISSGAGVVTLPMLSLYCASKSALEGFSEALSYELTSQNIVVKIIEPGGIANTKFEQRIGIEAVENSAIPDYDRFVVHTNAVFESLRDVRQATEEDVARVIYQAATDGTNRLRYVATEDIQSMMKARRETSEDEYIAFMQTHFGAK</sequence>
<dbReference type="InterPro" id="IPR002347">
    <property type="entry name" value="SDR_fam"/>
</dbReference>
<evidence type="ECO:0000313" key="4">
    <source>
        <dbReference type="EMBL" id="MEP0820921.1"/>
    </source>
</evidence>
<dbReference type="EMBL" id="JAMPKM010000051">
    <property type="protein sequence ID" value="MEP0820921.1"/>
    <property type="molecule type" value="Genomic_DNA"/>
</dbReference>
<keyword evidence="2" id="KW-0560">Oxidoreductase</keyword>
<accession>A0ABV0JGL4</accession>
<organism evidence="4 5">
    <name type="scientific">Trichocoleus desertorum GB2-A4</name>
    <dbReference type="NCBI Taxonomy" id="2933944"/>
    <lineage>
        <taxon>Bacteria</taxon>
        <taxon>Bacillati</taxon>
        <taxon>Cyanobacteriota</taxon>
        <taxon>Cyanophyceae</taxon>
        <taxon>Leptolyngbyales</taxon>
        <taxon>Trichocoleusaceae</taxon>
        <taxon>Trichocoleus</taxon>
    </lineage>
</organism>
<proteinExistence type="inferred from homology"/>
<dbReference type="RefSeq" id="WP_190441978.1">
    <property type="nucleotide sequence ID" value="NZ_JAMPKM010000051.1"/>
</dbReference>
<protein>
    <submittedName>
        <fullName evidence="4">SDR family oxidoreductase</fullName>
    </submittedName>
</protein>
<dbReference type="CDD" id="cd05374">
    <property type="entry name" value="17beta-HSD-like_SDR_c"/>
    <property type="match status" value="1"/>
</dbReference>
<evidence type="ECO:0000313" key="5">
    <source>
        <dbReference type="Proteomes" id="UP001464891"/>
    </source>
</evidence>
<dbReference type="InterPro" id="IPR020904">
    <property type="entry name" value="Sc_DH/Rdtase_CS"/>
</dbReference>
<name>A0ABV0JGL4_9CYAN</name>
<dbReference type="PRINTS" id="PR00080">
    <property type="entry name" value="SDRFAMILY"/>
</dbReference>
<evidence type="ECO:0000256" key="1">
    <source>
        <dbReference type="ARBA" id="ARBA00006484"/>
    </source>
</evidence>
<evidence type="ECO:0000256" key="3">
    <source>
        <dbReference type="RuleBase" id="RU000363"/>
    </source>
</evidence>
<keyword evidence="5" id="KW-1185">Reference proteome</keyword>
<dbReference type="PANTHER" id="PTHR43976:SF16">
    <property type="entry name" value="SHORT-CHAIN DEHYDROGENASE_REDUCTASE FAMILY PROTEIN"/>
    <property type="match status" value="1"/>
</dbReference>
<reference evidence="4 5" key="1">
    <citation type="submission" date="2022-04" db="EMBL/GenBank/DDBJ databases">
        <title>Positive selection, recombination, and allopatry shape intraspecific diversity of widespread and dominant cyanobacteria.</title>
        <authorList>
            <person name="Wei J."/>
            <person name="Shu W."/>
            <person name="Hu C."/>
        </authorList>
    </citation>
    <scope>NUCLEOTIDE SEQUENCE [LARGE SCALE GENOMIC DNA]</scope>
    <source>
        <strain evidence="4 5">GB2-A4</strain>
    </source>
</reference>
<dbReference type="InterPro" id="IPR051911">
    <property type="entry name" value="SDR_oxidoreductase"/>
</dbReference>
<dbReference type="PRINTS" id="PR00081">
    <property type="entry name" value="GDHRDH"/>
</dbReference>